<keyword evidence="2" id="KW-1185">Reference proteome</keyword>
<protein>
    <submittedName>
        <fullName evidence="3 4">Uncharacterized protein</fullName>
    </submittedName>
</protein>
<reference evidence="3" key="3">
    <citation type="submission" date="2019-12" db="UniProtKB">
        <authorList>
            <consortium name="WormBaseParasite"/>
        </authorList>
    </citation>
    <scope>IDENTIFICATION</scope>
</reference>
<evidence type="ECO:0000256" key="1">
    <source>
        <dbReference type="SAM" id="MobiDB-lite"/>
    </source>
</evidence>
<organism evidence="2 3">
    <name type="scientific">Trichuris muris</name>
    <name type="common">Mouse whipworm</name>
    <dbReference type="NCBI Taxonomy" id="70415"/>
    <lineage>
        <taxon>Eukaryota</taxon>
        <taxon>Metazoa</taxon>
        <taxon>Ecdysozoa</taxon>
        <taxon>Nematoda</taxon>
        <taxon>Enoplea</taxon>
        <taxon>Dorylaimia</taxon>
        <taxon>Trichinellida</taxon>
        <taxon>Trichuridae</taxon>
        <taxon>Trichuris</taxon>
    </lineage>
</organism>
<dbReference type="AlphaFoldDB" id="A0A5S6QAF2"/>
<dbReference type="WBParaSite" id="TMUE_1000004184.1">
    <property type="protein sequence ID" value="TMUE_1000004184.1"/>
    <property type="gene ID" value="WBGene00285974"/>
</dbReference>
<evidence type="ECO:0000313" key="3">
    <source>
        <dbReference type="WBParaSite" id="TMUE_1000004184.1"/>
    </source>
</evidence>
<feature type="region of interest" description="Disordered" evidence="1">
    <location>
        <begin position="1"/>
        <end position="120"/>
    </location>
</feature>
<dbReference type="WBParaSite" id="TMUE_1000004184.3">
    <property type="protein sequence ID" value="TMUE_1000004184.3"/>
    <property type="gene ID" value="WBGene00285974"/>
</dbReference>
<evidence type="ECO:0000313" key="2">
    <source>
        <dbReference type="Proteomes" id="UP000046395"/>
    </source>
</evidence>
<accession>A0A5S6QAF2</accession>
<sequence length="210" mass="23157">MQQQSPHGDRRDNKVAVHPQRRRLSLGAGADYPREGSTERRPSKLALLRQQTSSALQGVKRPFTDLLHLSAHRREGAPAKEQSSTACDGRVPVASDEAPLSREQTPRRELKSSAEESPPSAAAWEVSMFEESLEAFSPTTQRNAKASLDVELLLEENARFLRLADTNLSLLARYLSSQADLTDPLEPWCVDSLLSVVTSALLGDQQSDKN</sequence>
<dbReference type="WBParaSite" id="TMUE_1000004184.2">
    <property type="protein sequence ID" value="TMUE_1000004184.2"/>
    <property type="gene ID" value="WBGene00285974"/>
</dbReference>
<feature type="compositionally biased region" description="Basic and acidic residues" evidence="1">
    <location>
        <begin position="32"/>
        <end position="42"/>
    </location>
</feature>
<feature type="compositionally biased region" description="Basic and acidic residues" evidence="1">
    <location>
        <begin position="104"/>
        <end position="114"/>
    </location>
</feature>
<dbReference type="Proteomes" id="UP000046395">
    <property type="component" value="Unassembled WGS sequence"/>
</dbReference>
<name>A0A5S6QAF2_TRIMR</name>
<proteinExistence type="predicted"/>
<reference evidence="2" key="1">
    <citation type="submission" date="2013-11" db="EMBL/GenBank/DDBJ databases">
        <authorList>
            <person name="Aslett M."/>
        </authorList>
    </citation>
    <scope>NUCLEOTIDE SEQUENCE [LARGE SCALE GENOMIC DNA]</scope>
    <source>
        <strain evidence="2">Edinburgh</strain>
    </source>
</reference>
<reference evidence="2" key="2">
    <citation type="submission" date="2014-03" db="EMBL/GenBank/DDBJ databases">
        <title>The whipworm genome and dual-species transcriptomics of an intimate host-pathogen interaction.</title>
        <authorList>
            <person name="Foth B.J."/>
            <person name="Tsai I.J."/>
            <person name="Reid A.J."/>
            <person name="Bancroft A.J."/>
            <person name="Nichol S."/>
            <person name="Tracey A."/>
            <person name="Holroyd N."/>
            <person name="Cotton J.A."/>
            <person name="Stanley E.J."/>
            <person name="Zarowiecki M."/>
            <person name="Liu J.Z."/>
            <person name="Huckvale T."/>
            <person name="Cooper P.J."/>
            <person name="Grencis R.K."/>
            <person name="Berriman M."/>
        </authorList>
    </citation>
    <scope>NUCLEOTIDE SEQUENCE [LARGE SCALE GENOMIC DNA]</scope>
    <source>
        <strain evidence="2">Edinburgh</strain>
    </source>
</reference>
<evidence type="ECO:0000313" key="4">
    <source>
        <dbReference type="WBParaSite" id="TMUE_1000004184.2"/>
    </source>
</evidence>